<dbReference type="SUPFAM" id="SSF53098">
    <property type="entry name" value="Ribonuclease H-like"/>
    <property type="match status" value="1"/>
</dbReference>
<dbReference type="EMBL" id="QKYT01000011">
    <property type="protein sequence ID" value="RIA98805.1"/>
    <property type="molecule type" value="Genomic_DNA"/>
</dbReference>
<keyword evidence="3" id="KW-1185">Reference proteome</keyword>
<evidence type="ECO:0008006" key="4">
    <source>
        <dbReference type="Google" id="ProtNLM"/>
    </source>
</evidence>
<protein>
    <recommendedName>
        <fullName evidence="4">BED-type domain-containing protein</fullName>
    </recommendedName>
</protein>
<dbReference type="STRING" id="658196.A0A397TQG2"/>
<evidence type="ECO:0000256" key="1">
    <source>
        <dbReference type="SAM" id="MobiDB-lite"/>
    </source>
</evidence>
<proteinExistence type="predicted"/>
<dbReference type="AlphaFoldDB" id="A0A397TQG2"/>
<accession>A0A397TQG2</accession>
<evidence type="ECO:0000313" key="2">
    <source>
        <dbReference type="EMBL" id="RIA98805.1"/>
    </source>
</evidence>
<dbReference type="OrthoDB" id="2383765at2759"/>
<gene>
    <name evidence="2" type="ORF">C1645_731370</name>
</gene>
<evidence type="ECO:0000313" key="3">
    <source>
        <dbReference type="Proteomes" id="UP000265703"/>
    </source>
</evidence>
<reference evidence="2 3" key="1">
    <citation type="submission" date="2018-06" db="EMBL/GenBank/DDBJ databases">
        <title>Comparative genomics reveals the genomic features of Rhizophagus irregularis, R. cerebriforme, R. diaphanum and Gigaspora rosea, and their symbiotic lifestyle signature.</title>
        <authorList>
            <person name="Morin E."/>
            <person name="San Clemente H."/>
            <person name="Chen E.C.H."/>
            <person name="De La Providencia I."/>
            <person name="Hainaut M."/>
            <person name="Kuo A."/>
            <person name="Kohler A."/>
            <person name="Murat C."/>
            <person name="Tang N."/>
            <person name="Roy S."/>
            <person name="Loubradou J."/>
            <person name="Henrissat B."/>
            <person name="Grigoriev I.V."/>
            <person name="Corradi N."/>
            <person name="Roux C."/>
            <person name="Martin F.M."/>
        </authorList>
    </citation>
    <scope>NUCLEOTIDE SEQUENCE [LARGE SCALE GENOMIC DNA]</scope>
    <source>
        <strain evidence="2 3">DAOM 227022</strain>
    </source>
</reference>
<feature type="region of interest" description="Disordered" evidence="1">
    <location>
        <begin position="1"/>
        <end position="25"/>
    </location>
</feature>
<comment type="caution">
    <text evidence="2">The sequence shown here is derived from an EMBL/GenBank/DDBJ whole genome shotgun (WGS) entry which is preliminary data.</text>
</comment>
<organism evidence="2 3">
    <name type="scientific">Glomus cerebriforme</name>
    <dbReference type="NCBI Taxonomy" id="658196"/>
    <lineage>
        <taxon>Eukaryota</taxon>
        <taxon>Fungi</taxon>
        <taxon>Fungi incertae sedis</taxon>
        <taxon>Mucoromycota</taxon>
        <taxon>Glomeromycotina</taxon>
        <taxon>Glomeromycetes</taxon>
        <taxon>Glomerales</taxon>
        <taxon>Glomeraceae</taxon>
        <taxon>Glomus</taxon>
    </lineage>
</organism>
<sequence>MSDSLPSTSKKTKSANSTGGRPKKPIWRFFKQGDEIDKGHYVATCLACKQTFRSGKTPAMEKHIMNNCSKVDHSIREAVIYMLLRSNCSLPDRKTLADNMLTREILRVNVINENSSIITSEAVKSIVNRKRGFFNDVYDLATIIKPIRDAILSLETYYIHPGYKGFGVKMSQYQRVQSTAARIWQQMLKDPNIAAYLKKHDHSKKQSAETLLAQIGEFHLQTAPYNMPYTSQVNTPLSWWKMCTPSPPYLQLLAIKLFSIIPHAASCEWIWSICGWMVDQTAEELRTILNDAQLCDDEEYVDDYNEEEMIKLISNSPADDDCEQVPSQDLEILNVLDLNSMFKDKSNNIMDKQLELDGLDDFIQELDKEDDFDPDLLIQNYNS</sequence>
<dbReference type="InterPro" id="IPR012337">
    <property type="entry name" value="RNaseH-like_sf"/>
</dbReference>
<dbReference type="Proteomes" id="UP000265703">
    <property type="component" value="Unassembled WGS sequence"/>
</dbReference>
<name>A0A397TQG2_9GLOM</name>